<evidence type="ECO:0000256" key="5">
    <source>
        <dbReference type="ARBA" id="ARBA00021374"/>
    </source>
</evidence>
<evidence type="ECO:0000256" key="4">
    <source>
        <dbReference type="ARBA" id="ARBA00008008"/>
    </source>
</evidence>
<dbReference type="InterPro" id="IPR013785">
    <property type="entry name" value="Aldolase_TIM"/>
</dbReference>
<dbReference type="GO" id="GO:0044205">
    <property type="term" value="P:'de novo' UMP biosynthetic process"/>
    <property type="evidence" value="ECO:0007669"/>
    <property type="project" value="UniProtKB-UniPathway"/>
</dbReference>
<accession>A0A8H3J5B5</accession>
<dbReference type="CDD" id="cd04741">
    <property type="entry name" value="DHOD_1A_like"/>
    <property type="match status" value="1"/>
</dbReference>
<name>A0A8H3J5B5_9LECA</name>
<evidence type="ECO:0000256" key="10">
    <source>
        <dbReference type="ARBA" id="ARBA00023002"/>
    </source>
</evidence>
<dbReference type="PANTHER" id="PTHR48109">
    <property type="entry name" value="DIHYDROOROTATE DEHYDROGENASE (QUINONE), MITOCHONDRIAL-RELATED"/>
    <property type="match status" value="1"/>
</dbReference>
<comment type="function">
    <text evidence="11">Catalyzes the conversion of dihydroorotate to orotate with fumarate as the electron acceptor.</text>
</comment>
<evidence type="ECO:0000256" key="12">
    <source>
        <dbReference type="SAM" id="MobiDB-lite"/>
    </source>
</evidence>
<comment type="subcellular location">
    <subcellularLocation>
        <location evidence="2 11">Cytoplasm</location>
    </subcellularLocation>
</comment>
<evidence type="ECO:0000313" key="14">
    <source>
        <dbReference type="EMBL" id="CAF9940793.1"/>
    </source>
</evidence>
<dbReference type="EC" id="1.3.98.1" evidence="11"/>
<keyword evidence="8 11" id="KW-0288">FMN</keyword>
<dbReference type="GO" id="GO:0006207">
    <property type="term" value="P:'de novo' pyrimidine nucleobase biosynthetic process"/>
    <property type="evidence" value="ECO:0007669"/>
    <property type="project" value="TreeGrafter"/>
</dbReference>
<protein>
    <recommendedName>
        <fullName evidence="5 11">Dihydroorotate dehydrogenase (fumarate)</fullName>
        <ecNumber evidence="11">1.3.98.1</ecNumber>
    </recommendedName>
    <alternativeName>
        <fullName evidence="11">Dihydroorotate oxidase</fullName>
    </alternativeName>
</protein>
<comment type="pathway">
    <text evidence="3 11">Pyrimidine metabolism; UMP biosynthesis via de novo pathway.</text>
</comment>
<dbReference type="SUPFAM" id="SSF51395">
    <property type="entry name" value="FMN-linked oxidoreductases"/>
    <property type="match status" value="1"/>
</dbReference>
<dbReference type="OrthoDB" id="14784at2759"/>
<comment type="similarity">
    <text evidence="4 11">Belongs to the dihydroorotate dehydrogenase family. Type 1 subfamily.</text>
</comment>
<gene>
    <name evidence="14" type="primary">URA1</name>
    <name evidence="14" type="ORF">ALECFALPRED_008863</name>
</gene>
<feature type="region of interest" description="Disordered" evidence="12">
    <location>
        <begin position="82"/>
        <end position="105"/>
    </location>
</feature>
<dbReference type="GO" id="GO:0005737">
    <property type="term" value="C:cytoplasm"/>
    <property type="evidence" value="ECO:0007669"/>
    <property type="project" value="UniProtKB-SubCell"/>
</dbReference>
<feature type="domain" description="Dihydroorotate dehydrogenase catalytic" evidence="13">
    <location>
        <begin position="100"/>
        <end position="361"/>
    </location>
</feature>
<dbReference type="InterPro" id="IPR050074">
    <property type="entry name" value="DHO_dehydrogenase"/>
</dbReference>
<comment type="subunit">
    <text evidence="11">Homodimer.</text>
</comment>
<dbReference type="InterPro" id="IPR005720">
    <property type="entry name" value="Dihydroorotate_DH_cat"/>
</dbReference>
<keyword evidence="15" id="KW-1185">Reference proteome</keyword>
<evidence type="ECO:0000259" key="13">
    <source>
        <dbReference type="Pfam" id="PF01180"/>
    </source>
</evidence>
<evidence type="ECO:0000256" key="7">
    <source>
        <dbReference type="ARBA" id="ARBA00022630"/>
    </source>
</evidence>
<evidence type="ECO:0000313" key="15">
    <source>
        <dbReference type="Proteomes" id="UP000664203"/>
    </source>
</evidence>
<dbReference type="InterPro" id="IPR033886">
    <property type="entry name" value="DHOD_1A"/>
</dbReference>
<evidence type="ECO:0000256" key="8">
    <source>
        <dbReference type="ARBA" id="ARBA00022643"/>
    </source>
</evidence>
<dbReference type="InterPro" id="IPR023359">
    <property type="entry name" value="Dihydro_DH_chainA_dom2"/>
</dbReference>
<evidence type="ECO:0000256" key="3">
    <source>
        <dbReference type="ARBA" id="ARBA00004725"/>
    </source>
</evidence>
<organism evidence="14 15">
    <name type="scientific">Alectoria fallacina</name>
    <dbReference type="NCBI Taxonomy" id="1903189"/>
    <lineage>
        <taxon>Eukaryota</taxon>
        <taxon>Fungi</taxon>
        <taxon>Dikarya</taxon>
        <taxon>Ascomycota</taxon>
        <taxon>Pezizomycotina</taxon>
        <taxon>Lecanoromycetes</taxon>
        <taxon>OSLEUM clade</taxon>
        <taxon>Lecanoromycetidae</taxon>
        <taxon>Lecanorales</taxon>
        <taxon>Lecanorineae</taxon>
        <taxon>Parmeliaceae</taxon>
        <taxon>Alectoria</taxon>
    </lineage>
</organism>
<dbReference type="EMBL" id="CAJPDR010000622">
    <property type="protein sequence ID" value="CAF9940793.1"/>
    <property type="molecule type" value="Genomic_DNA"/>
</dbReference>
<dbReference type="AlphaFoldDB" id="A0A8H3J5B5"/>
<comment type="cofactor">
    <cofactor evidence="1 11">
        <name>FMN</name>
        <dbReference type="ChEBI" id="CHEBI:58210"/>
    </cofactor>
</comment>
<feature type="compositionally biased region" description="Polar residues" evidence="12">
    <location>
        <begin position="94"/>
        <end position="105"/>
    </location>
</feature>
<comment type="caution">
    <text evidence="14">The sequence shown here is derived from an EMBL/GenBank/DDBJ whole genome shotgun (WGS) entry which is preliminary data.</text>
</comment>
<dbReference type="GO" id="GO:1990663">
    <property type="term" value="F:dihydroorotate dehydrogenase (fumarate) activity"/>
    <property type="evidence" value="ECO:0007669"/>
    <property type="project" value="UniProtKB-EC"/>
</dbReference>
<proteinExistence type="inferred from homology"/>
<comment type="catalytic activity">
    <reaction evidence="11">
        <text>(S)-dihydroorotate + fumarate = orotate + succinate</text>
        <dbReference type="Rhea" id="RHEA:30059"/>
        <dbReference type="ChEBI" id="CHEBI:29806"/>
        <dbReference type="ChEBI" id="CHEBI:30031"/>
        <dbReference type="ChEBI" id="CHEBI:30839"/>
        <dbReference type="ChEBI" id="CHEBI:30864"/>
        <dbReference type="EC" id="1.3.98.1"/>
    </reaction>
</comment>
<dbReference type="Gene3D" id="3.20.20.70">
    <property type="entry name" value="Aldolase class I"/>
    <property type="match status" value="1"/>
</dbReference>
<evidence type="ECO:0000256" key="1">
    <source>
        <dbReference type="ARBA" id="ARBA00001917"/>
    </source>
</evidence>
<keyword evidence="9 11" id="KW-0665">Pyrimidine biosynthesis</keyword>
<dbReference type="Gene3D" id="2.30.26.10">
    <property type="entry name" value="Dihydroorotate Dehydrogenase A, chain A, domain 2"/>
    <property type="match status" value="1"/>
</dbReference>
<reference evidence="14" key="1">
    <citation type="submission" date="2021-03" db="EMBL/GenBank/DDBJ databases">
        <authorList>
            <person name="Tagirdzhanova G."/>
        </authorList>
    </citation>
    <scope>NUCLEOTIDE SEQUENCE</scope>
</reference>
<keyword evidence="7 11" id="KW-0285">Flavoprotein</keyword>
<evidence type="ECO:0000256" key="2">
    <source>
        <dbReference type="ARBA" id="ARBA00004496"/>
    </source>
</evidence>
<sequence>MAVNLSKSRSKVIQASKDQRLNFNPPLLNSANPWATTREDLAALYNCPHTGAITIRTALANGFEHDDAVHQYCFFEPKGHARRGRSTEAHPSPHQGTTTPSDPVSSLNTLGYSPFSVHEYLKMIKDLLLSLQVENCPTKPIIISVAGSTAQVLDHYRSISRLQIHLDQNHDVSARFLMEINLSCPNIAGNPPPAYSRDELLNYLIPLIDADPGGRGTIEVGIKTPPYTYQTQFDELISALLESSRARCPISFITATNTLGSSLVLSDALYPALNSSTGTGIGGLAGSAIHPLALGNVATIRRMLDAHELLQHIDIIGVGGVNDAAGYQRMLTVGAVAVGVGTALGVEGVTIFERIWENLEAKAVGETRPENIHEGSLAQLEDLQDEERMT</sequence>
<keyword evidence="6 11" id="KW-0963">Cytoplasm</keyword>
<keyword evidence="10 11" id="KW-0560">Oxidoreductase</keyword>
<dbReference type="Pfam" id="PF01180">
    <property type="entry name" value="DHO_dh"/>
    <property type="match status" value="1"/>
</dbReference>
<dbReference type="PANTHER" id="PTHR48109:SF1">
    <property type="entry name" value="DIHYDROOROTATE DEHYDROGENASE (FUMARATE)"/>
    <property type="match status" value="1"/>
</dbReference>
<dbReference type="Proteomes" id="UP000664203">
    <property type="component" value="Unassembled WGS sequence"/>
</dbReference>
<evidence type="ECO:0000256" key="11">
    <source>
        <dbReference type="RuleBase" id="RU364042"/>
    </source>
</evidence>
<dbReference type="UniPathway" id="UPA00070"/>
<evidence type="ECO:0000256" key="9">
    <source>
        <dbReference type="ARBA" id="ARBA00022975"/>
    </source>
</evidence>
<evidence type="ECO:0000256" key="6">
    <source>
        <dbReference type="ARBA" id="ARBA00022490"/>
    </source>
</evidence>